<name>A0A7S0ZF49_9RHOD</name>
<protein>
    <submittedName>
        <fullName evidence="2">Uncharacterized protein</fullName>
    </submittedName>
</protein>
<feature type="transmembrane region" description="Helical" evidence="1">
    <location>
        <begin position="36"/>
        <end position="57"/>
    </location>
</feature>
<evidence type="ECO:0000313" key="2">
    <source>
        <dbReference type="EMBL" id="CAD8819912.1"/>
    </source>
</evidence>
<accession>A0A7S0ZF49</accession>
<sequence length="104" mass="11773">MKLFKKRGGDVEIGGNMRVRKGNENNDARSGTLASCLFGMFLMIVGVACMFGNFIHVGHHDRFWLNFMISSVSLILAFRLLLPFYLALLKYPSYSIPVELQDLI</sequence>
<feature type="transmembrane region" description="Helical" evidence="1">
    <location>
        <begin position="63"/>
        <end position="88"/>
    </location>
</feature>
<evidence type="ECO:0000256" key="1">
    <source>
        <dbReference type="SAM" id="Phobius"/>
    </source>
</evidence>
<keyword evidence="1" id="KW-0472">Membrane</keyword>
<keyword evidence="1" id="KW-1133">Transmembrane helix</keyword>
<organism evidence="2">
    <name type="scientific">Timspurckia oligopyrenoides</name>
    <dbReference type="NCBI Taxonomy" id="708627"/>
    <lineage>
        <taxon>Eukaryota</taxon>
        <taxon>Rhodophyta</taxon>
        <taxon>Bangiophyceae</taxon>
        <taxon>Porphyridiales</taxon>
        <taxon>Porphyridiaceae</taxon>
        <taxon>Timspurckia</taxon>
    </lineage>
</organism>
<dbReference type="AlphaFoldDB" id="A0A7S0ZF49"/>
<dbReference type="EMBL" id="HBFP01006049">
    <property type="protein sequence ID" value="CAD8819912.1"/>
    <property type="molecule type" value="Transcribed_RNA"/>
</dbReference>
<keyword evidence="1" id="KW-0812">Transmembrane</keyword>
<gene>
    <name evidence="2" type="ORF">TOLI1172_LOCUS4301</name>
</gene>
<reference evidence="2" key="1">
    <citation type="submission" date="2021-01" db="EMBL/GenBank/DDBJ databases">
        <authorList>
            <person name="Corre E."/>
            <person name="Pelletier E."/>
            <person name="Niang G."/>
            <person name="Scheremetjew M."/>
            <person name="Finn R."/>
            <person name="Kale V."/>
            <person name="Holt S."/>
            <person name="Cochrane G."/>
            <person name="Meng A."/>
            <person name="Brown T."/>
            <person name="Cohen L."/>
        </authorList>
    </citation>
    <scope>NUCLEOTIDE SEQUENCE</scope>
    <source>
        <strain evidence="2">CCMP3278</strain>
    </source>
</reference>
<proteinExistence type="predicted"/>